<dbReference type="InterPro" id="IPR016064">
    <property type="entry name" value="NAD/diacylglycerol_kinase_sf"/>
</dbReference>
<keyword evidence="7 9" id="KW-0520">NAD</keyword>
<organism evidence="10 11">
    <name type="scientific">Siminovitchia thermophila</name>
    <dbReference type="NCBI Taxonomy" id="1245522"/>
    <lineage>
        <taxon>Bacteria</taxon>
        <taxon>Bacillati</taxon>
        <taxon>Bacillota</taxon>
        <taxon>Bacilli</taxon>
        <taxon>Bacillales</taxon>
        <taxon>Bacillaceae</taxon>
        <taxon>Siminovitchia</taxon>
    </lineage>
</organism>
<dbReference type="PANTHER" id="PTHR20275">
    <property type="entry name" value="NAD KINASE"/>
    <property type="match status" value="1"/>
</dbReference>
<feature type="binding site" evidence="9">
    <location>
        <begin position="55"/>
        <end position="56"/>
    </location>
    <ligand>
        <name>NAD(+)</name>
        <dbReference type="ChEBI" id="CHEBI:57540"/>
    </ligand>
</feature>
<evidence type="ECO:0000256" key="6">
    <source>
        <dbReference type="ARBA" id="ARBA00022857"/>
    </source>
</evidence>
<proteinExistence type="inferred from homology"/>
<dbReference type="NCBIfam" id="NF002902">
    <property type="entry name" value="PRK03501.1"/>
    <property type="match status" value="1"/>
</dbReference>
<dbReference type="RefSeq" id="WP_077110868.1">
    <property type="nucleotide sequence ID" value="NZ_JAFBFH010000013.1"/>
</dbReference>
<gene>
    <name evidence="9" type="primary">nadK</name>
    <name evidence="10" type="ORF">JOC94_002205</name>
</gene>
<feature type="binding site" evidence="9">
    <location>
        <position position="191"/>
    </location>
    <ligand>
        <name>NAD(+)</name>
        <dbReference type="ChEBI" id="CHEBI:57540"/>
    </ligand>
</feature>
<comment type="caution">
    <text evidence="9">Lacks conserved residue(s) required for the propagation of feature annotation.</text>
</comment>
<keyword evidence="5 9" id="KW-0067">ATP-binding</keyword>
<reference evidence="10 11" key="1">
    <citation type="submission" date="2021-01" db="EMBL/GenBank/DDBJ databases">
        <title>Genomic Encyclopedia of Type Strains, Phase IV (KMG-IV): sequencing the most valuable type-strain genomes for metagenomic binning, comparative biology and taxonomic classification.</title>
        <authorList>
            <person name="Goeker M."/>
        </authorList>
    </citation>
    <scope>NUCLEOTIDE SEQUENCE [LARGE SCALE GENOMIC DNA]</scope>
    <source>
        <strain evidence="10 11">DSM 105453</strain>
    </source>
</reference>
<keyword evidence="11" id="KW-1185">Reference proteome</keyword>
<dbReference type="InterPro" id="IPR017437">
    <property type="entry name" value="ATP-NAD_kinase_PpnK-typ_C"/>
</dbReference>
<feature type="binding site" evidence="9">
    <location>
        <begin position="167"/>
        <end position="172"/>
    </location>
    <ligand>
        <name>NAD(+)</name>
        <dbReference type="ChEBI" id="CHEBI:57540"/>
    </ligand>
</feature>
<evidence type="ECO:0000313" key="11">
    <source>
        <dbReference type="Proteomes" id="UP000823485"/>
    </source>
</evidence>
<evidence type="ECO:0000256" key="5">
    <source>
        <dbReference type="ARBA" id="ARBA00022840"/>
    </source>
</evidence>
<dbReference type="HAMAP" id="MF_00361">
    <property type="entry name" value="NAD_kinase"/>
    <property type="match status" value="1"/>
</dbReference>
<evidence type="ECO:0000256" key="9">
    <source>
        <dbReference type="HAMAP-Rule" id="MF_00361"/>
    </source>
</evidence>
<dbReference type="EC" id="2.7.1.23" evidence="9"/>
<comment type="catalytic activity">
    <reaction evidence="8 9">
        <text>NAD(+) + ATP = ADP + NADP(+) + H(+)</text>
        <dbReference type="Rhea" id="RHEA:18629"/>
        <dbReference type="ChEBI" id="CHEBI:15378"/>
        <dbReference type="ChEBI" id="CHEBI:30616"/>
        <dbReference type="ChEBI" id="CHEBI:57540"/>
        <dbReference type="ChEBI" id="CHEBI:58349"/>
        <dbReference type="ChEBI" id="CHEBI:456216"/>
        <dbReference type="EC" id="2.7.1.23"/>
    </reaction>
</comment>
<feature type="binding site" evidence="9">
    <location>
        <position position="156"/>
    </location>
    <ligand>
        <name>NAD(+)</name>
        <dbReference type="ChEBI" id="CHEBI:57540"/>
    </ligand>
</feature>
<comment type="cofactor">
    <cofactor evidence="9">
        <name>a divalent metal cation</name>
        <dbReference type="ChEBI" id="CHEBI:60240"/>
    </cofactor>
</comment>
<evidence type="ECO:0000256" key="4">
    <source>
        <dbReference type="ARBA" id="ARBA00022777"/>
    </source>
</evidence>
<evidence type="ECO:0000256" key="3">
    <source>
        <dbReference type="ARBA" id="ARBA00022741"/>
    </source>
</evidence>
<feature type="active site" description="Proton acceptor" evidence="9">
    <location>
        <position position="55"/>
    </location>
</feature>
<dbReference type="GO" id="GO:0003951">
    <property type="term" value="F:NAD+ kinase activity"/>
    <property type="evidence" value="ECO:0007669"/>
    <property type="project" value="UniProtKB-EC"/>
</dbReference>
<sequence length="270" mass="30741">MVRKKIYFFYKHIFYQNDKAASAKIAVLHETAERHGFTIVENAREANIIASIGGDGTFLQAVRKTGFRQDALYVGIDDDRFRGLYCDFQIDDLHGMIDAMTMEQIEVRKYPVIKVDIDEEGSFYCLNEFTIRSTIIKTLVLDVFIDGFHFETFRGDGMIIATPTGSTAYNKSVRGAVVDPLLPCLQVSEMASVNSNRYRTLGSPFILSKNRTLTLKIAQGGNEYPTMGMDNEALSIQHVKEVDIQLSDRYIKTVKLKNNSFWEKVKRTFL</sequence>
<comment type="caution">
    <text evidence="10">The sequence shown here is derived from an EMBL/GenBank/DDBJ whole genome shotgun (WGS) entry which is preliminary data.</text>
</comment>
<comment type="similarity">
    <text evidence="9">Belongs to the NAD kinase family.</text>
</comment>
<comment type="function">
    <text evidence="9">Involved in the regulation of the intracellular balance of NAD and NADP, and is a key enzyme in the biosynthesis of NADP. Catalyzes specifically the phosphorylation on 2'-hydroxyl of the adenosine moiety of NAD to yield NADP.</text>
</comment>
<keyword evidence="6 9" id="KW-0521">NADP</keyword>
<comment type="subcellular location">
    <subcellularLocation>
        <location evidence="9">Cytoplasm</location>
    </subcellularLocation>
</comment>
<keyword evidence="4 9" id="KW-0418">Kinase</keyword>
<keyword evidence="2 9" id="KW-0808">Transferase</keyword>
<evidence type="ECO:0000256" key="2">
    <source>
        <dbReference type="ARBA" id="ARBA00022679"/>
    </source>
</evidence>
<dbReference type="Pfam" id="PF20143">
    <property type="entry name" value="NAD_kinase_C"/>
    <property type="match status" value="1"/>
</dbReference>
<dbReference type="Gene3D" id="2.60.200.30">
    <property type="entry name" value="Probable inorganic polyphosphate/atp-NAD kinase, domain 2"/>
    <property type="match status" value="1"/>
</dbReference>
<evidence type="ECO:0000256" key="7">
    <source>
        <dbReference type="ARBA" id="ARBA00023027"/>
    </source>
</evidence>
<feature type="binding site" evidence="9">
    <location>
        <position position="154"/>
    </location>
    <ligand>
        <name>NAD(+)</name>
        <dbReference type="ChEBI" id="CHEBI:57540"/>
    </ligand>
</feature>
<evidence type="ECO:0000256" key="1">
    <source>
        <dbReference type="ARBA" id="ARBA00022490"/>
    </source>
</evidence>
<accession>A0ABS2R6E5</accession>
<dbReference type="Proteomes" id="UP000823485">
    <property type="component" value="Unassembled WGS sequence"/>
</dbReference>
<keyword evidence="3 9" id="KW-0547">Nucleotide-binding</keyword>
<feature type="binding site" evidence="9">
    <location>
        <begin position="127"/>
        <end position="128"/>
    </location>
    <ligand>
        <name>NAD(+)</name>
        <dbReference type="ChEBI" id="CHEBI:57540"/>
    </ligand>
</feature>
<evidence type="ECO:0000256" key="8">
    <source>
        <dbReference type="ARBA" id="ARBA00047925"/>
    </source>
</evidence>
<dbReference type="InterPro" id="IPR017438">
    <property type="entry name" value="ATP-NAD_kinase_N"/>
</dbReference>
<evidence type="ECO:0000313" key="10">
    <source>
        <dbReference type="EMBL" id="MBM7715218.1"/>
    </source>
</evidence>
<dbReference type="SUPFAM" id="SSF111331">
    <property type="entry name" value="NAD kinase/diacylglycerol kinase-like"/>
    <property type="match status" value="1"/>
</dbReference>
<dbReference type="InterPro" id="IPR002504">
    <property type="entry name" value="NADK"/>
</dbReference>
<dbReference type="PANTHER" id="PTHR20275:SF9">
    <property type="entry name" value="NAD KINASE 2"/>
    <property type="match status" value="1"/>
</dbReference>
<name>A0ABS2R6E5_9BACI</name>
<protein>
    <recommendedName>
        <fullName evidence="9">NAD kinase</fullName>
        <ecNumber evidence="9">2.7.1.23</ecNumber>
    </recommendedName>
    <alternativeName>
        <fullName evidence="9">ATP-dependent NAD kinase</fullName>
    </alternativeName>
</protein>
<dbReference type="Gene3D" id="3.40.50.10330">
    <property type="entry name" value="Probable inorganic polyphosphate/atp-NAD kinase, domain 1"/>
    <property type="match status" value="1"/>
</dbReference>
<dbReference type="EMBL" id="JAFBFH010000013">
    <property type="protein sequence ID" value="MBM7715218.1"/>
    <property type="molecule type" value="Genomic_DNA"/>
</dbReference>
<keyword evidence="1 9" id="KW-0963">Cytoplasm</keyword>